<proteinExistence type="predicted"/>
<reference evidence="3" key="1">
    <citation type="submission" date="2022-12" db="EMBL/GenBank/DDBJ databases">
        <title>Chromosome-level genome assembly of the bean flower thrips Megalurothrips usitatus.</title>
        <authorList>
            <person name="Ma L."/>
            <person name="Liu Q."/>
            <person name="Li H."/>
            <person name="Cai W."/>
        </authorList>
    </citation>
    <scope>NUCLEOTIDE SEQUENCE</scope>
    <source>
        <strain evidence="3">Cailab_2022a</strain>
    </source>
</reference>
<evidence type="ECO:0000313" key="4">
    <source>
        <dbReference type="Proteomes" id="UP001075354"/>
    </source>
</evidence>
<protein>
    <recommendedName>
        <fullName evidence="2">RHD domain-containing protein</fullName>
    </recommendedName>
</protein>
<dbReference type="FunFam" id="2.60.40.10:FF:000046">
    <property type="entry name" value="Nuclear factor NF-kappa-B p105 subunit"/>
    <property type="match status" value="1"/>
</dbReference>
<dbReference type="InterPro" id="IPR013783">
    <property type="entry name" value="Ig-like_fold"/>
</dbReference>
<dbReference type="Proteomes" id="UP001075354">
    <property type="component" value="Chromosome 4"/>
</dbReference>
<dbReference type="CDD" id="cd01177">
    <property type="entry name" value="IPT_NFkappaB"/>
    <property type="match status" value="1"/>
</dbReference>
<dbReference type="AlphaFoldDB" id="A0AAV7XRQ4"/>
<feature type="domain" description="RHD" evidence="2">
    <location>
        <begin position="64"/>
        <end position="268"/>
    </location>
</feature>
<dbReference type="InterPro" id="IPR014756">
    <property type="entry name" value="Ig_E-set"/>
</dbReference>
<dbReference type="GO" id="GO:0001228">
    <property type="term" value="F:DNA-binding transcription activator activity, RNA polymerase II-specific"/>
    <property type="evidence" value="ECO:0007669"/>
    <property type="project" value="UniProtKB-ARBA"/>
</dbReference>
<sequence>MAASDVTLFYNNFLVQELQPCQTGSWPSPNGMNMYPPTPSPSASSLSGHFSPTYSDEGEMSSTLDRPYLRIVEQPVAGFRFRYRSEMQGAHGSLSGRKESSKKKTFPTVELVNFDGEAIIRCLLYTADEKPIPHMHQLIAKENSREVLDHEIVVSERNGYRAEFKGLGIVHMSKKDLKKELLRKKEIMLMEELKRDDDLSCLGDEMLKRVLKEKMPQLEKEAKIEAGKIDPNKVKLCFQAFCRGPLGQVFHVCEEIFSDTIQNMKSAETGELKICRMDRVAGCCSGKDEIFILVEKVCKKNIQVRFFELDDQNREIWSDIGLFTEHDVHHQYAIVFRTPPYKTTDIRESVVVKVELLRPKDGAKSEAISFTYKPLRRLAKRVHHAPSSSDSFSSFEGPKRCRPPGLGSDNDPMLSGSEASSFNSWNLPSDVILEAMKDIALTNDPSDLNDFTQFILSSDFSSKF</sequence>
<dbReference type="Pfam" id="PF16179">
    <property type="entry name" value="RHD_dimer"/>
    <property type="match status" value="1"/>
</dbReference>
<evidence type="ECO:0000256" key="1">
    <source>
        <dbReference type="SAM" id="MobiDB-lite"/>
    </source>
</evidence>
<dbReference type="InterPro" id="IPR032397">
    <property type="entry name" value="RHD_dimer"/>
</dbReference>
<feature type="region of interest" description="Disordered" evidence="1">
    <location>
        <begin position="386"/>
        <end position="419"/>
    </location>
</feature>
<gene>
    <name evidence="3" type="ORF">ONE63_007095</name>
</gene>
<dbReference type="Gene3D" id="2.60.40.10">
    <property type="entry name" value="Immunoglobulins"/>
    <property type="match status" value="1"/>
</dbReference>
<dbReference type="PRINTS" id="PR00057">
    <property type="entry name" value="NFKBTNSCPFCT"/>
</dbReference>
<comment type="caution">
    <text evidence="3">The sequence shown here is derived from an EMBL/GenBank/DDBJ whole genome shotgun (WGS) entry which is preliminary data.</text>
</comment>
<dbReference type="InterPro" id="IPR008967">
    <property type="entry name" value="p53-like_TF_DNA-bd_sf"/>
</dbReference>
<dbReference type="InterPro" id="IPR000451">
    <property type="entry name" value="NFkB/Dor"/>
</dbReference>
<dbReference type="EMBL" id="JAPTSV010000004">
    <property type="protein sequence ID" value="KAJ1528702.1"/>
    <property type="molecule type" value="Genomic_DNA"/>
</dbReference>
<evidence type="ECO:0000313" key="3">
    <source>
        <dbReference type="EMBL" id="KAJ1528702.1"/>
    </source>
</evidence>
<dbReference type="Gene3D" id="2.60.40.340">
    <property type="entry name" value="Rel homology domain (RHD), DNA-binding domain"/>
    <property type="match status" value="1"/>
</dbReference>
<organism evidence="3 4">
    <name type="scientific">Megalurothrips usitatus</name>
    <name type="common">bean blossom thrips</name>
    <dbReference type="NCBI Taxonomy" id="439358"/>
    <lineage>
        <taxon>Eukaryota</taxon>
        <taxon>Metazoa</taxon>
        <taxon>Ecdysozoa</taxon>
        <taxon>Arthropoda</taxon>
        <taxon>Hexapoda</taxon>
        <taxon>Insecta</taxon>
        <taxon>Pterygota</taxon>
        <taxon>Neoptera</taxon>
        <taxon>Paraneoptera</taxon>
        <taxon>Thysanoptera</taxon>
        <taxon>Terebrantia</taxon>
        <taxon>Thripoidea</taxon>
        <taxon>Thripidae</taxon>
        <taxon>Megalurothrips</taxon>
    </lineage>
</organism>
<dbReference type="GO" id="GO:0000978">
    <property type="term" value="F:RNA polymerase II cis-regulatory region sequence-specific DNA binding"/>
    <property type="evidence" value="ECO:0007669"/>
    <property type="project" value="TreeGrafter"/>
</dbReference>
<dbReference type="SMART" id="SM00429">
    <property type="entry name" value="IPT"/>
    <property type="match status" value="1"/>
</dbReference>
<accession>A0AAV7XRQ4</accession>
<keyword evidence="4" id="KW-1185">Reference proteome</keyword>
<dbReference type="InterPro" id="IPR011539">
    <property type="entry name" value="RHD_DNA_bind_dom"/>
</dbReference>
<dbReference type="InterPro" id="IPR033926">
    <property type="entry name" value="IPT_NFkappaB"/>
</dbReference>
<dbReference type="PANTHER" id="PTHR24169:SF28">
    <property type="entry name" value="NUCLEAR FACTOR NF-KAPPA-B P110 SUBUNIT"/>
    <property type="match status" value="1"/>
</dbReference>
<dbReference type="PANTHER" id="PTHR24169">
    <property type="entry name" value="NUCLEAR FACTOR NF-KAPPA-B PROTEIN"/>
    <property type="match status" value="1"/>
</dbReference>
<dbReference type="Pfam" id="PF00554">
    <property type="entry name" value="RHD_DNA_bind"/>
    <property type="match status" value="1"/>
</dbReference>
<dbReference type="GO" id="GO:0007249">
    <property type="term" value="P:canonical NF-kappaB signal transduction"/>
    <property type="evidence" value="ECO:0007669"/>
    <property type="project" value="UniProtKB-ARBA"/>
</dbReference>
<dbReference type="GO" id="GO:0008063">
    <property type="term" value="P:Toll signaling pathway"/>
    <property type="evidence" value="ECO:0007669"/>
    <property type="project" value="UniProtKB-ARBA"/>
</dbReference>
<dbReference type="PROSITE" id="PS50254">
    <property type="entry name" value="REL_2"/>
    <property type="match status" value="1"/>
</dbReference>
<dbReference type="GO" id="GO:0005737">
    <property type="term" value="C:cytoplasm"/>
    <property type="evidence" value="ECO:0007669"/>
    <property type="project" value="InterPro"/>
</dbReference>
<dbReference type="SUPFAM" id="SSF49417">
    <property type="entry name" value="p53-like transcription factors"/>
    <property type="match status" value="1"/>
</dbReference>
<dbReference type="GO" id="GO:0045087">
    <property type="term" value="P:innate immune response"/>
    <property type="evidence" value="ECO:0007669"/>
    <property type="project" value="UniProtKB-ARBA"/>
</dbReference>
<dbReference type="GO" id="GO:0005654">
    <property type="term" value="C:nucleoplasm"/>
    <property type="evidence" value="ECO:0007669"/>
    <property type="project" value="UniProtKB-ARBA"/>
</dbReference>
<evidence type="ECO:0000259" key="2">
    <source>
        <dbReference type="PROSITE" id="PS50254"/>
    </source>
</evidence>
<name>A0AAV7XRQ4_9NEOP</name>
<dbReference type="GO" id="GO:0035206">
    <property type="term" value="P:regulation of hemocyte proliferation"/>
    <property type="evidence" value="ECO:0007669"/>
    <property type="project" value="UniProtKB-ARBA"/>
</dbReference>
<dbReference type="InterPro" id="IPR037059">
    <property type="entry name" value="RHD_DNA_bind_dom_sf"/>
</dbReference>
<dbReference type="GO" id="GO:0048935">
    <property type="term" value="P:peripheral nervous system neuron development"/>
    <property type="evidence" value="ECO:0007669"/>
    <property type="project" value="UniProtKB-ARBA"/>
</dbReference>
<dbReference type="SUPFAM" id="SSF81296">
    <property type="entry name" value="E set domains"/>
    <property type="match status" value="1"/>
</dbReference>
<dbReference type="InterPro" id="IPR002909">
    <property type="entry name" value="IPT_dom"/>
</dbReference>
<dbReference type="GO" id="GO:0002225">
    <property type="term" value="P:positive regulation of antimicrobial peptide production"/>
    <property type="evidence" value="ECO:0007669"/>
    <property type="project" value="UniProtKB-ARBA"/>
</dbReference>